<feature type="region of interest" description="Disordered" evidence="1">
    <location>
        <begin position="366"/>
        <end position="392"/>
    </location>
</feature>
<name>A0A518GHT2_9PLAN</name>
<accession>A0A518GHT2</accession>
<keyword evidence="2" id="KW-0472">Membrane</keyword>
<dbReference type="AlphaFoldDB" id="A0A518GHT2"/>
<evidence type="ECO:0000256" key="2">
    <source>
        <dbReference type="SAM" id="Phobius"/>
    </source>
</evidence>
<evidence type="ECO:0000256" key="1">
    <source>
        <dbReference type="SAM" id="MobiDB-lite"/>
    </source>
</evidence>
<keyword evidence="2" id="KW-1133">Transmembrane helix</keyword>
<dbReference type="Proteomes" id="UP000315349">
    <property type="component" value="Chromosome"/>
</dbReference>
<evidence type="ECO:0000313" key="4">
    <source>
        <dbReference type="Proteomes" id="UP000315349"/>
    </source>
</evidence>
<gene>
    <name evidence="3" type="ORF">Spb1_00130</name>
</gene>
<keyword evidence="4" id="KW-1185">Reference proteome</keyword>
<evidence type="ECO:0008006" key="5">
    <source>
        <dbReference type="Google" id="ProtNLM"/>
    </source>
</evidence>
<organism evidence="3 4">
    <name type="scientific">Planctopirus ephydatiae</name>
    <dbReference type="NCBI Taxonomy" id="2528019"/>
    <lineage>
        <taxon>Bacteria</taxon>
        <taxon>Pseudomonadati</taxon>
        <taxon>Planctomycetota</taxon>
        <taxon>Planctomycetia</taxon>
        <taxon>Planctomycetales</taxon>
        <taxon>Planctomycetaceae</taxon>
        <taxon>Planctopirus</taxon>
    </lineage>
</organism>
<dbReference type="EMBL" id="CP036299">
    <property type="protein sequence ID" value="QDV28152.1"/>
    <property type="molecule type" value="Genomic_DNA"/>
</dbReference>
<feature type="transmembrane region" description="Helical" evidence="2">
    <location>
        <begin position="554"/>
        <end position="577"/>
    </location>
</feature>
<sequence>MEKKFFTADEIISTFGLSRDQIESLVQEGQLKALADRGTFKYRRDEIEALIAGGLTPANPVSNSGNSDSDVISFDFDGDFSASPDAVSFLELDEDALATAPVKGNDSSSDVSIVDGGDDLMDFLSQLEDAPAADEPTIADKPPAEPQPRYNSLTDLFHDEDVDETAGGTDLDLGEAAAQIQPTPVAETSSGFVHNLMTGEDDTSSVHSDEPALQDESGIGLDFPSEAAAMSANNLDFEDSNESEETGIRLELPEEANTVIDDGSLGLGMEDSGLSLDTGEPAADESGFILDASSDSSLRMSTADSGLSLDSGDSGLSLDTGDNGLSLDTGDSGLSLDTGDSGLSLDVGDSGLSLDMGDSGLSLDLAADDAAPAPDTTGTQRMTVNSSADDDFDLSDELSLQDEESLVESSSTQRLAREEQFQEEDLFATQLQQDSADEVSEEDVTQMLILGEDDDVEPVTKGSGKAKGRKQGISDQFTLGEEVEDLELTDDLEEAVIDSFDDDDEIESLGGDDLVMEDDDEDAVLADDEDFSEEAMPTRGSARAESAAYALPSFGVPTTIALCLGGLFVVLNGWLVWEATATMWTGAEPSAAAASIINSLAGLIG</sequence>
<dbReference type="RefSeq" id="WP_145293916.1">
    <property type="nucleotide sequence ID" value="NZ_CP036299.1"/>
</dbReference>
<feature type="compositionally biased region" description="Low complexity" evidence="1">
    <location>
        <begin position="366"/>
        <end position="379"/>
    </location>
</feature>
<dbReference type="OrthoDB" id="283946at2"/>
<feature type="region of interest" description="Disordered" evidence="1">
    <location>
        <begin position="234"/>
        <end position="282"/>
    </location>
</feature>
<reference evidence="3 4" key="1">
    <citation type="submission" date="2019-02" db="EMBL/GenBank/DDBJ databases">
        <title>Deep-cultivation of Planctomycetes and their phenomic and genomic characterization uncovers novel biology.</title>
        <authorList>
            <person name="Wiegand S."/>
            <person name="Jogler M."/>
            <person name="Boedeker C."/>
            <person name="Pinto D."/>
            <person name="Vollmers J."/>
            <person name="Rivas-Marin E."/>
            <person name="Kohn T."/>
            <person name="Peeters S.H."/>
            <person name="Heuer A."/>
            <person name="Rast P."/>
            <person name="Oberbeckmann S."/>
            <person name="Bunk B."/>
            <person name="Jeske O."/>
            <person name="Meyerdierks A."/>
            <person name="Storesund J.E."/>
            <person name="Kallscheuer N."/>
            <person name="Luecker S."/>
            <person name="Lage O.M."/>
            <person name="Pohl T."/>
            <person name="Merkel B.J."/>
            <person name="Hornburger P."/>
            <person name="Mueller R.-W."/>
            <person name="Bruemmer F."/>
            <person name="Labrenz M."/>
            <person name="Spormann A.M."/>
            <person name="Op den Camp H."/>
            <person name="Overmann J."/>
            <person name="Amann R."/>
            <person name="Jetten M.S.M."/>
            <person name="Mascher T."/>
            <person name="Medema M.H."/>
            <person name="Devos D.P."/>
            <person name="Kaster A.-K."/>
            <person name="Ovreas L."/>
            <person name="Rohde M."/>
            <person name="Galperin M.Y."/>
            <person name="Jogler C."/>
        </authorList>
    </citation>
    <scope>NUCLEOTIDE SEQUENCE [LARGE SCALE GENOMIC DNA]</scope>
    <source>
        <strain evidence="3 4">Spb1</strain>
    </source>
</reference>
<keyword evidence="2" id="KW-0812">Transmembrane</keyword>
<evidence type="ECO:0000313" key="3">
    <source>
        <dbReference type="EMBL" id="QDV28152.1"/>
    </source>
</evidence>
<feature type="compositionally biased region" description="Acidic residues" evidence="1">
    <location>
        <begin position="236"/>
        <end position="245"/>
    </location>
</feature>
<protein>
    <recommendedName>
        <fullName evidence="5">Helix-turn-helix domain protein</fullName>
    </recommendedName>
</protein>
<dbReference type="KEGG" id="peh:Spb1_00130"/>
<proteinExistence type="predicted"/>